<name>A0A183FNF4_HELPZ</name>
<reference evidence="3" key="1">
    <citation type="submission" date="2019-09" db="UniProtKB">
        <authorList>
            <consortium name="WormBaseParasite"/>
        </authorList>
    </citation>
    <scope>IDENTIFICATION</scope>
</reference>
<sequence length="112" mass="12309">LRNPSPFSGPISPRLASSMYHGGSRGLSRRIRRVAVSDAVRRPLRARHSASEGPVGGRVADLLRFQDSELSFSAQVHHRRASAEQLLGAARFHVFSAARAESQSISRLFTME</sequence>
<dbReference type="AlphaFoldDB" id="A0A183FNF4"/>
<accession>A0A183FNF4</accession>
<dbReference type="Proteomes" id="UP000050761">
    <property type="component" value="Unassembled WGS sequence"/>
</dbReference>
<evidence type="ECO:0000313" key="2">
    <source>
        <dbReference type="Proteomes" id="UP000050761"/>
    </source>
</evidence>
<feature type="region of interest" description="Disordered" evidence="1">
    <location>
        <begin position="1"/>
        <end position="26"/>
    </location>
</feature>
<evidence type="ECO:0000313" key="3">
    <source>
        <dbReference type="WBParaSite" id="HPBE_0000902501-mRNA-1"/>
    </source>
</evidence>
<proteinExistence type="predicted"/>
<protein>
    <submittedName>
        <fullName evidence="3">Integron gene cassette protein</fullName>
    </submittedName>
</protein>
<organism evidence="2 3">
    <name type="scientific">Heligmosomoides polygyrus</name>
    <name type="common">Parasitic roundworm</name>
    <dbReference type="NCBI Taxonomy" id="6339"/>
    <lineage>
        <taxon>Eukaryota</taxon>
        <taxon>Metazoa</taxon>
        <taxon>Ecdysozoa</taxon>
        <taxon>Nematoda</taxon>
        <taxon>Chromadorea</taxon>
        <taxon>Rhabditida</taxon>
        <taxon>Rhabditina</taxon>
        <taxon>Rhabditomorpha</taxon>
        <taxon>Strongyloidea</taxon>
        <taxon>Heligmosomidae</taxon>
        <taxon>Heligmosomoides</taxon>
    </lineage>
</organism>
<keyword evidence="2" id="KW-1185">Reference proteome</keyword>
<dbReference type="WBParaSite" id="HPBE_0000902501-mRNA-1">
    <property type="protein sequence ID" value="HPBE_0000902501-mRNA-1"/>
    <property type="gene ID" value="HPBE_0000902501"/>
</dbReference>
<evidence type="ECO:0000256" key="1">
    <source>
        <dbReference type="SAM" id="MobiDB-lite"/>
    </source>
</evidence>